<dbReference type="SMART" id="SM00195">
    <property type="entry name" value="DSPc"/>
    <property type="match status" value="1"/>
</dbReference>
<feature type="domain" description="Tyrosine specific protein phosphatases" evidence="8">
    <location>
        <begin position="95"/>
        <end position="133"/>
    </location>
</feature>
<dbReference type="GO" id="GO:0007165">
    <property type="term" value="P:signal transduction"/>
    <property type="evidence" value="ECO:0007669"/>
    <property type="project" value="TreeGrafter"/>
</dbReference>
<evidence type="ECO:0000256" key="5">
    <source>
        <dbReference type="ARBA" id="ARBA00048336"/>
    </source>
</evidence>
<evidence type="ECO:0000256" key="2">
    <source>
        <dbReference type="ARBA" id="ARBA00022801"/>
    </source>
</evidence>
<dbReference type="PANTHER" id="PTHR45948">
    <property type="entry name" value="DUAL SPECIFICITY PROTEIN PHOSPHATASE DDB_G0269404-RELATED"/>
    <property type="match status" value="1"/>
</dbReference>
<evidence type="ECO:0000256" key="3">
    <source>
        <dbReference type="ARBA" id="ARBA00022912"/>
    </source>
</evidence>
<keyword evidence="3" id="KW-0904">Protein phosphatase</keyword>
<dbReference type="Pfam" id="PF00782">
    <property type="entry name" value="DSPc"/>
    <property type="match status" value="1"/>
</dbReference>
<dbReference type="InterPro" id="IPR020422">
    <property type="entry name" value="TYR_PHOSPHATASE_DUAL_dom"/>
</dbReference>
<evidence type="ECO:0000259" key="7">
    <source>
        <dbReference type="PROSITE" id="PS50054"/>
    </source>
</evidence>
<evidence type="ECO:0000256" key="6">
    <source>
        <dbReference type="SAM" id="MobiDB-lite"/>
    </source>
</evidence>
<evidence type="ECO:0000313" key="9">
    <source>
        <dbReference type="EMBL" id="CAD8090224.1"/>
    </source>
</evidence>
<accession>A0A8S1NT91</accession>
<dbReference type="GO" id="GO:0004725">
    <property type="term" value="F:protein tyrosine phosphatase activity"/>
    <property type="evidence" value="ECO:0007669"/>
    <property type="project" value="TreeGrafter"/>
</dbReference>
<evidence type="ECO:0000259" key="8">
    <source>
        <dbReference type="PROSITE" id="PS50056"/>
    </source>
</evidence>
<proteinExistence type="inferred from homology"/>
<feature type="region of interest" description="Disordered" evidence="6">
    <location>
        <begin position="162"/>
        <end position="185"/>
    </location>
</feature>
<comment type="catalytic activity">
    <reaction evidence="5">
        <text>O-phospho-L-threonyl-[protein] + H2O = L-threonyl-[protein] + phosphate</text>
        <dbReference type="Rhea" id="RHEA:47004"/>
        <dbReference type="Rhea" id="RHEA-COMP:11060"/>
        <dbReference type="Rhea" id="RHEA-COMP:11605"/>
        <dbReference type="ChEBI" id="CHEBI:15377"/>
        <dbReference type="ChEBI" id="CHEBI:30013"/>
        <dbReference type="ChEBI" id="CHEBI:43474"/>
        <dbReference type="ChEBI" id="CHEBI:61977"/>
        <dbReference type="EC" id="3.1.3.16"/>
    </reaction>
</comment>
<protein>
    <submittedName>
        <fullName evidence="9">Uncharacterized protein</fullName>
    </submittedName>
</protein>
<feature type="compositionally biased region" description="Polar residues" evidence="6">
    <location>
        <begin position="163"/>
        <end position="174"/>
    </location>
</feature>
<dbReference type="InterPro" id="IPR000387">
    <property type="entry name" value="Tyr_Pase_dom"/>
</dbReference>
<evidence type="ECO:0000313" key="10">
    <source>
        <dbReference type="Proteomes" id="UP000692954"/>
    </source>
</evidence>
<dbReference type="PROSITE" id="PS50054">
    <property type="entry name" value="TYR_PHOSPHATASE_DUAL"/>
    <property type="match status" value="1"/>
</dbReference>
<comment type="similarity">
    <text evidence="1">Belongs to the protein-tyrosine phosphatase family. Non-receptor class dual specificity subfamily.</text>
</comment>
<comment type="caution">
    <text evidence="9">The sequence shown here is derived from an EMBL/GenBank/DDBJ whole genome shotgun (WGS) entry which is preliminary data.</text>
</comment>
<keyword evidence="10" id="KW-1185">Reference proteome</keyword>
<reference evidence="9" key="1">
    <citation type="submission" date="2021-01" db="EMBL/GenBank/DDBJ databases">
        <authorList>
            <consortium name="Genoscope - CEA"/>
            <person name="William W."/>
        </authorList>
    </citation>
    <scope>NUCLEOTIDE SEQUENCE</scope>
</reference>
<evidence type="ECO:0000256" key="4">
    <source>
        <dbReference type="ARBA" id="ARBA00047761"/>
    </source>
</evidence>
<keyword evidence="2" id="KW-0378">Hydrolase</keyword>
<evidence type="ECO:0000256" key="1">
    <source>
        <dbReference type="ARBA" id="ARBA00008601"/>
    </source>
</evidence>
<dbReference type="GO" id="GO:0005829">
    <property type="term" value="C:cytosol"/>
    <property type="evidence" value="ECO:0007669"/>
    <property type="project" value="TreeGrafter"/>
</dbReference>
<gene>
    <name evidence="9" type="ORF">PSON_ATCC_30995.1.T0550208</name>
</gene>
<name>A0A8S1NT91_9CILI</name>
<dbReference type="AlphaFoldDB" id="A0A8S1NT91"/>
<dbReference type="InterPro" id="IPR000340">
    <property type="entry name" value="Dual-sp_phosphatase_cat-dom"/>
</dbReference>
<dbReference type="PROSITE" id="PS50056">
    <property type="entry name" value="TYR_PHOSPHATASE_2"/>
    <property type="match status" value="1"/>
</dbReference>
<comment type="catalytic activity">
    <reaction evidence="4">
        <text>O-phospho-L-seryl-[protein] + H2O = L-seryl-[protein] + phosphate</text>
        <dbReference type="Rhea" id="RHEA:20629"/>
        <dbReference type="Rhea" id="RHEA-COMP:9863"/>
        <dbReference type="Rhea" id="RHEA-COMP:11604"/>
        <dbReference type="ChEBI" id="CHEBI:15377"/>
        <dbReference type="ChEBI" id="CHEBI:29999"/>
        <dbReference type="ChEBI" id="CHEBI:43474"/>
        <dbReference type="ChEBI" id="CHEBI:83421"/>
        <dbReference type="EC" id="3.1.3.16"/>
    </reaction>
</comment>
<dbReference type="EMBL" id="CAJJDN010000055">
    <property type="protein sequence ID" value="CAD8090224.1"/>
    <property type="molecule type" value="Genomic_DNA"/>
</dbReference>
<dbReference type="CDD" id="cd14498">
    <property type="entry name" value="DSP"/>
    <property type="match status" value="1"/>
</dbReference>
<sequence length="229" mass="26465">MFVNSQLLSNNMNCIIAPINEVGGIYLGNIDAALNPDNLIKYQIGAVLSVIDHSLSIKGVQKLWIMAEDSHDFPLHKYYDQSIKFIDIQALRTNVLIHCCDGISLSVAVCAAYMMQKYSLNLSQTLHHIKQRRKLISPNPGFIQQLKDYEQRINQKIRRKNSTRNNIETNNYTRRGSVGYEQNSRNSNNIQSSIINSIVNDTNQKDKLREFSFKLNNYLHQWKIRERAH</sequence>
<dbReference type="GO" id="GO:0004722">
    <property type="term" value="F:protein serine/threonine phosphatase activity"/>
    <property type="evidence" value="ECO:0007669"/>
    <property type="project" value="UniProtKB-EC"/>
</dbReference>
<dbReference type="PANTHER" id="PTHR45948:SF2">
    <property type="entry name" value="DUAL SPECIFICITY PROTEIN PHOSPHATASE"/>
    <property type="match status" value="1"/>
</dbReference>
<dbReference type="OrthoDB" id="10252009at2759"/>
<feature type="domain" description="Tyrosine-protein phosphatase" evidence="7">
    <location>
        <begin position="17"/>
        <end position="155"/>
    </location>
</feature>
<dbReference type="Proteomes" id="UP000692954">
    <property type="component" value="Unassembled WGS sequence"/>
</dbReference>
<organism evidence="9 10">
    <name type="scientific">Paramecium sonneborni</name>
    <dbReference type="NCBI Taxonomy" id="65129"/>
    <lineage>
        <taxon>Eukaryota</taxon>
        <taxon>Sar</taxon>
        <taxon>Alveolata</taxon>
        <taxon>Ciliophora</taxon>
        <taxon>Intramacronucleata</taxon>
        <taxon>Oligohymenophorea</taxon>
        <taxon>Peniculida</taxon>
        <taxon>Parameciidae</taxon>
        <taxon>Paramecium</taxon>
    </lineage>
</organism>